<accession>A0A448WM74</accession>
<name>A0A448WM74_9PLAT</name>
<dbReference type="AlphaFoldDB" id="A0A448WM74"/>
<evidence type="ECO:0000313" key="3">
    <source>
        <dbReference type="EMBL" id="VEL15158.1"/>
    </source>
</evidence>
<feature type="region of interest" description="Disordered" evidence="1">
    <location>
        <begin position="131"/>
        <end position="151"/>
    </location>
</feature>
<dbReference type="InterPro" id="IPR041577">
    <property type="entry name" value="RT_RNaseH_2"/>
</dbReference>
<dbReference type="InterPro" id="IPR043502">
    <property type="entry name" value="DNA/RNA_pol_sf"/>
</dbReference>
<dbReference type="SUPFAM" id="SSF56672">
    <property type="entry name" value="DNA/RNA polymerases"/>
    <property type="match status" value="1"/>
</dbReference>
<comment type="caution">
    <text evidence="3">The sequence shown here is derived from an EMBL/GenBank/DDBJ whole genome shotgun (WGS) entry which is preliminary data.</text>
</comment>
<feature type="domain" description="Reverse transcriptase/retrotransposon-derived protein RNase H-like" evidence="2">
    <location>
        <begin position="10"/>
        <end position="82"/>
    </location>
</feature>
<organism evidence="3 4">
    <name type="scientific">Protopolystoma xenopodis</name>
    <dbReference type="NCBI Taxonomy" id="117903"/>
    <lineage>
        <taxon>Eukaryota</taxon>
        <taxon>Metazoa</taxon>
        <taxon>Spiralia</taxon>
        <taxon>Lophotrochozoa</taxon>
        <taxon>Platyhelminthes</taxon>
        <taxon>Monogenea</taxon>
        <taxon>Polyopisthocotylea</taxon>
        <taxon>Polystomatidea</taxon>
        <taxon>Polystomatidae</taxon>
        <taxon>Protopolystoma</taxon>
    </lineage>
</organism>
<proteinExistence type="predicted"/>
<evidence type="ECO:0000259" key="2">
    <source>
        <dbReference type="Pfam" id="PF17919"/>
    </source>
</evidence>
<dbReference type="Proteomes" id="UP000784294">
    <property type="component" value="Unassembled WGS sequence"/>
</dbReference>
<keyword evidence="4" id="KW-1185">Reference proteome</keyword>
<dbReference type="OrthoDB" id="116078at2759"/>
<dbReference type="EMBL" id="CAAALY010023655">
    <property type="protein sequence ID" value="VEL15158.1"/>
    <property type="molecule type" value="Genomic_DNA"/>
</dbReference>
<dbReference type="Pfam" id="PF17919">
    <property type="entry name" value="RT_RNaseH_2"/>
    <property type="match status" value="1"/>
</dbReference>
<sequence>MTSTEVILSARPDSDADLHFVTDATDRAVGGALYQAADEAPCPLAFYFRKITLTEQGYSTFSRELLAIANITSTFCRCIFGNSKLSPMDNGTEATAKGSQDLGCGYLCILKPHRSSLLGAWQTSDAVLDPSSSLQGRQAHNPSTNPVVGDV</sequence>
<evidence type="ECO:0000313" key="4">
    <source>
        <dbReference type="Proteomes" id="UP000784294"/>
    </source>
</evidence>
<evidence type="ECO:0000256" key="1">
    <source>
        <dbReference type="SAM" id="MobiDB-lite"/>
    </source>
</evidence>
<gene>
    <name evidence="3" type="ORF">PXEA_LOCUS8598</name>
</gene>
<protein>
    <recommendedName>
        <fullName evidence="2">Reverse transcriptase/retrotransposon-derived protein RNase H-like domain-containing protein</fullName>
    </recommendedName>
</protein>
<reference evidence="3" key="1">
    <citation type="submission" date="2018-11" db="EMBL/GenBank/DDBJ databases">
        <authorList>
            <consortium name="Pathogen Informatics"/>
        </authorList>
    </citation>
    <scope>NUCLEOTIDE SEQUENCE</scope>
</reference>
<feature type="non-terminal residue" evidence="3">
    <location>
        <position position="151"/>
    </location>
</feature>